<gene>
    <name evidence="21" type="primary">UL27</name>
    <name evidence="21" type="ORF">ILTVWG_ORF24</name>
</gene>
<accession>A0A0K0K5S3</accession>
<proteinExistence type="inferred from homology"/>
<evidence type="ECO:0000259" key="20">
    <source>
        <dbReference type="Pfam" id="PF17417"/>
    </source>
</evidence>
<dbReference type="Proteomes" id="UP000165693">
    <property type="component" value="Genome"/>
</dbReference>
<keyword evidence="1" id="KW-1032">Host cell membrane</keyword>
<dbReference type="HAMAP" id="MF_04032">
    <property type="entry name" value="HSV_GB"/>
    <property type="match status" value="1"/>
</dbReference>
<dbReference type="SUPFAM" id="SSF161008">
    <property type="entry name" value="Viral glycoprotein ectodomain-like"/>
    <property type="match status" value="1"/>
</dbReference>
<dbReference type="Pfam" id="PF17416">
    <property type="entry name" value="Glycoprot_B_PH1"/>
    <property type="match status" value="1"/>
</dbReference>
<evidence type="ECO:0000256" key="11">
    <source>
        <dbReference type="ARBA" id="ARBA00023046"/>
    </source>
</evidence>
<evidence type="ECO:0000256" key="5">
    <source>
        <dbReference type="ARBA" id="ARBA00022804"/>
    </source>
</evidence>
<keyword evidence="15" id="KW-1160">Virus entry into host cell</keyword>
<keyword evidence="11" id="KW-1039">Host endosome</keyword>
<organismHost>
    <name type="scientific">Gallus gallus</name>
    <name type="common">Chicken</name>
    <dbReference type="NCBI Taxonomy" id="9031"/>
</organismHost>
<evidence type="ECO:0000259" key="19">
    <source>
        <dbReference type="Pfam" id="PF17416"/>
    </source>
</evidence>
<dbReference type="GO" id="GO:0019031">
    <property type="term" value="C:viral envelope"/>
    <property type="evidence" value="ECO:0007669"/>
    <property type="project" value="UniProtKB-KW"/>
</dbReference>
<keyword evidence="9 21" id="KW-0261">Viral envelope protein</keyword>
<feature type="domain" description="Herpesvirus glycoprotein B ectodomain C-terminal" evidence="18">
    <location>
        <begin position="463"/>
        <end position="696"/>
    </location>
</feature>
<evidence type="ECO:0000256" key="12">
    <source>
        <dbReference type="ARBA" id="ARBA00023136"/>
    </source>
</evidence>
<evidence type="ECO:0000256" key="6">
    <source>
        <dbReference type="ARBA" id="ARBA00022812"/>
    </source>
</evidence>
<keyword evidence="6" id="KW-1040">Host Golgi apparatus</keyword>
<evidence type="ECO:0000256" key="3">
    <source>
        <dbReference type="ARBA" id="ARBA00022692"/>
    </source>
</evidence>
<feature type="domain" description="Herpesvirus Glycoprotein B PH-like" evidence="19">
    <location>
        <begin position="114"/>
        <end position="321"/>
    </location>
</feature>
<dbReference type="InterPro" id="IPR035377">
    <property type="entry name" value="Glycoprot_B_PH1"/>
</dbReference>
<name>A0A0K0K5S3_ILTV</name>
<keyword evidence="7" id="KW-0946">Virion</keyword>
<dbReference type="Pfam" id="PF17417">
    <property type="entry name" value="Glycoprot_B_PH2"/>
    <property type="match status" value="1"/>
</dbReference>
<keyword evidence="2" id="KW-0945">Host-virus interaction</keyword>
<dbReference type="Gene3D" id="6.10.250.3280">
    <property type="match status" value="1"/>
</dbReference>
<keyword evidence="8" id="KW-1043">Host membrane</keyword>
<keyword evidence="14" id="KW-0325">Glycoprotein</keyword>
<keyword evidence="5" id="KW-1161">Viral attachment to host cell</keyword>
<feature type="region of interest" description="Disordered" evidence="16">
    <location>
        <begin position="791"/>
        <end position="817"/>
    </location>
</feature>
<evidence type="ECO:0000259" key="18">
    <source>
        <dbReference type="Pfam" id="PF00606"/>
    </source>
</evidence>
<evidence type="ECO:0000256" key="17">
    <source>
        <dbReference type="SAM" id="Phobius"/>
    </source>
</evidence>
<dbReference type="Gene3D" id="2.30.30.1230">
    <property type="match status" value="1"/>
</dbReference>
<dbReference type="InterPro" id="IPR055341">
    <property type="entry name" value="Glycoprotein_B_ecto_C"/>
</dbReference>
<evidence type="ECO:0000256" key="7">
    <source>
        <dbReference type="ARBA" id="ARBA00022844"/>
    </source>
</evidence>
<feature type="region of interest" description="Disordered" evidence="16">
    <location>
        <begin position="428"/>
        <end position="457"/>
    </location>
</feature>
<evidence type="ECO:0000313" key="22">
    <source>
        <dbReference type="Proteomes" id="UP000165693"/>
    </source>
</evidence>
<evidence type="ECO:0000256" key="4">
    <source>
        <dbReference type="ARBA" id="ARBA00022729"/>
    </source>
</evidence>
<evidence type="ECO:0000256" key="10">
    <source>
        <dbReference type="ARBA" id="ARBA00022989"/>
    </source>
</evidence>
<evidence type="ECO:0000313" key="21">
    <source>
        <dbReference type="EMBL" id="AGN48256.1"/>
    </source>
</evidence>
<dbReference type="Gene3D" id="2.30.29.100">
    <property type="match status" value="1"/>
</dbReference>
<dbReference type="Pfam" id="PF00606">
    <property type="entry name" value="Glycoprotein_B"/>
    <property type="match status" value="1"/>
</dbReference>
<evidence type="ECO:0000256" key="9">
    <source>
        <dbReference type="ARBA" id="ARBA00022879"/>
    </source>
</evidence>
<dbReference type="InterPro" id="IPR035381">
    <property type="entry name" value="Glycoprot_B_PH2"/>
</dbReference>
<feature type="compositionally biased region" description="Acidic residues" evidence="16">
    <location>
        <begin position="806"/>
        <end position="817"/>
    </location>
</feature>
<reference evidence="22" key="1">
    <citation type="submission" date="2012-08" db="EMBL/GenBank/DDBJ databases">
        <authorList>
            <person name="Xu Y.-L."/>
            <person name="He P."/>
            <person name="Zhang L."/>
            <person name="Dong S.-L."/>
            <person name="Li F."/>
        </authorList>
    </citation>
    <scope>NUCLEOTIDE SEQUENCE [LARGE SCALE GENOMIC DNA]</scope>
</reference>
<organism evidence="21 22">
    <name type="scientific">Infectious laryngotracheitis virus</name>
    <name type="common">ILTV</name>
    <name type="synonym">Gallid herpesvirus 1</name>
    <dbReference type="NCBI Taxonomy" id="10386"/>
    <lineage>
        <taxon>Viruses</taxon>
        <taxon>Duplodnaviria</taxon>
        <taxon>Heunggongvirae</taxon>
        <taxon>Peploviricota</taxon>
        <taxon>Herviviricetes</taxon>
        <taxon>Herpesvirales</taxon>
        <taxon>Orthoherpesviridae</taxon>
        <taxon>Alphaherpesvirinae</taxon>
        <taxon>Iltovirus</taxon>
        <taxon>Iltovirus gallidalpha1</taxon>
    </lineage>
</organism>
<evidence type="ECO:0000256" key="8">
    <source>
        <dbReference type="ARBA" id="ARBA00022870"/>
    </source>
</evidence>
<evidence type="ECO:0000256" key="16">
    <source>
        <dbReference type="SAM" id="MobiDB-lite"/>
    </source>
</evidence>
<dbReference type="InterPro" id="IPR038631">
    <property type="entry name" value="Glycoprot_B_PH2_sf"/>
</dbReference>
<keyword evidence="12 17" id="KW-0472">Membrane</keyword>
<evidence type="ECO:0000256" key="13">
    <source>
        <dbReference type="ARBA" id="ARBA00023157"/>
    </source>
</evidence>
<dbReference type="InterPro" id="IPR000234">
    <property type="entry name" value="Herpes_Glycoprot_B"/>
</dbReference>
<keyword evidence="3 17" id="KW-0812">Transmembrane</keyword>
<dbReference type="SMR" id="A0A0K0K5S3"/>
<evidence type="ECO:0000256" key="15">
    <source>
        <dbReference type="ARBA" id="ARBA00023296"/>
    </source>
</evidence>
<dbReference type="EMBL" id="JX458823">
    <property type="protein sequence ID" value="AGN48256.1"/>
    <property type="molecule type" value="Genomic_DNA"/>
</dbReference>
<dbReference type="GO" id="GO:0046718">
    <property type="term" value="P:symbiont entry into host cell"/>
    <property type="evidence" value="ECO:0007669"/>
    <property type="project" value="UniProtKB-KW"/>
</dbReference>
<evidence type="ECO:0000256" key="1">
    <source>
        <dbReference type="ARBA" id="ARBA00022511"/>
    </source>
</evidence>
<protein>
    <submittedName>
        <fullName evidence="21">Envelope glycoprotein B</fullName>
    </submittedName>
</protein>
<evidence type="ECO:0000256" key="2">
    <source>
        <dbReference type="ARBA" id="ARBA00022581"/>
    </source>
</evidence>
<keyword evidence="4" id="KW-0732">Signal</keyword>
<keyword evidence="10 17" id="KW-1133">Transmembrane helix</keyword>
<feature type="domain" description="Herpesvirus Glycoprotein B PH-like" evidence="20">
    <location>
        <begin position="323"/>
        <end position="420"/>
    </location>
</feature>
<evidence type="ECO:0000256" key="14">
    <source>
        <dbReference type="ARBA" id="ARBA00023180"/>
    </source>
</evidence>
<dbReference type="GO" id="GO:0019062">
    <property type="term" value="P:virion attachment to host cell"/>
    <property type="evidence" value="ECO:0007669"/>
    <property type="project" value="UniProtKB-KW"/>
</dbReference>
<dbReference type="Gene3D" id="1.20.5.1890">
    <property type="match status" value="1"/>
</dbReference>
<keyword evidence="13" id="KW-1015">Disulfide bond</keyword>
<sequence>MQSYIAVNIDMASLKMLICVCVAILIPSTLSQDSHGIAGIIDPHDTASMDVGKISFSEAIGSGAPKEPQIRNRIFACSSPTGASVARLAQPRHCHRHADSTNMTEGIAVVFKQNIAPYVFNVTLYYKHITTVTTWALFSRPQITNEYVTRVPIDYHEIVRIDRSGECSSKATYHKNFMFFEAYDNDEAEKKLPLVPSLLRSTVSKAFHTTNFTKRHQTLGYRTSTSVDCVVEYLQARSVYPYDYFGMATGDTVEISPFYTKNTTGPRRHSVYRDYRFLEIANYQVRDLETGQIRPPKKRNFLTDEQFTIGWDAMEEKESVCTLSKWIEVPEAVRVSYKNSYHFSLKDMTMTFSSGKQPFNISRLHLAECVPTIASEAIDGIFARKYSSTHVRSGDIEYYLGSGGFLIAFQKLMSHGLAEMYLEEAQRQNHLPRGRERRQAAGRRTASLQSGPQGDRITTHSSATFAMLQFAYDKIQAHVNELIGNLLEAWCELQNRQLIVWHEMKKLNPNSLMTSLFGQPVSARLLGDIVAVSKCIEIPIENIRMQDSMRVPGDPTMCYTRPVLIFRYSSSPESQFSANSTENHNLDILGQLGEHNEILQGRNLIEPCMINHRRYFLLGENYLLYEDYTFVRQVNASEIEEVSTFINLNATILEDLDFVPVEVYTREELRDTGTLNYDDVVRYQNIYNKRFRDIDTVIRGDRGDAISRAIADFFGNTLGEVGKALGTVVMTAAAAVISTVSGIASFLSNPFAALGIGIAVVVSIILGLLAFKYVMNLKSNPVQVLFPGAVPPAGTPPRPSRRYYKDEEEVEEDSDEDDRILATRVLKGLELLHKDEQKARRQKARFSAFAKNMRNLFRRKPRTKEDDYPLLEYPSWAEESEDE</sequence>
<feature type="transmembrane region" description="Helical" evidence="17">
    <location>
        <begin position="751"/>
        <end position="771"/>
    </location>
</feature>